<accession>A0A7J6UZG1</accession>
<dbReference type="EMBL" id="JABWDY010040880">
    <property type="protein sequence ID" value="KAF5177818.1"/>
    <property type="molecule type" value="Genomic_DNA"/>
</dbReference>
<reference evidence="1 2" key="1">
    <citation type="submission" date="2020-06" db="EMBL/GenBank/DDBJ databases">
        <title>Transcriptomic and genomic resources for Thalictrum thalictroides and T. hernandezii: Facilitating candidate gene discovery in an emerging model plant lineage.</title>
        <authorList>
            <person name="Arias T."/>
            <person name="Riano-Pachon D.M."/>
            <person name="Di Stilio V.S."/>
        </authorList>
    </citation>
    <scope>NUCLEOTIDE SEQUENCE [LARGE SCALE GENOMIC DNA]</scope>
    <source>
        <strain evidence="2">cv. WT478/WT964</strain>
        <tissue evidence="1">Leaves</tissue>
    </source>
</reference>
<keyword evidence="2" id="KW-1185">Reference proteome</keyword>
<organism evidence="1 2">
    <name type="scientific">Thalictrum thalictroides</name>
    <name type="common">Rue-anemone</name>
    <name type="synonym">Anemone thalictroides</name>
    <dbReference type="NCBI Taxonomy" id="46969"/>
    <lineage>
        <taxon>Eukaryota</taxon>
        <taxon>Viridiplantae</taxon>
        <taxon>Streptophyta</taxon>
        <taxon>Embryophyta</taxon>
        <taxon>Tracheophyta</taxon>
        <taxon>Spermatophyta</taxon>
        <taxon>Magnoliopsida</taxon>
        <taxon>Ranunculales</taxon>
        <taxon>Ranunculaceae</taxon>
        <taxon>Thalictroideae</taxon>
        <taxon>Thalictrum</taxon>
    </lineage>
</organism>
<dbReference type="Proteomes" id="UP000554482">
    <property type="component" value="Unassembled WGS sequence"/>
</dbReference>
<comment type="caution">
    <text evidence="1">The sequence shown here is derived from an EMBL/GenBank/DDBJ whole genome shotgun (WGS) entry which is preliminary data.</text>
</comment>
<sequence length="103" mass="11956">MEYIPESKRGSHMKELSVVVYDKGECAYPVDKKGKDYMLSSLQYEQARKWILKNSIEKSGKNAKKRLNHDVDVYEDPLNFEARRKEDALSSALVNDIVEDDEE</sequence>
<evidence type="ECO:0000313" key="1">
    <source>
        <dbReference type="EMBL" id="KAF5177818.1"/>
    </source>
</evidence>
<name>A0A7J6UZG1_THATH</name>
<protein>
    <submittedName>
        <fullName evidence="1">Uncharacterized protein</fullName>
    </submittedName>
</protein>
<dbReference type="AlphaFoldDB" id="A0A7J6UZG1"/>
<dbReference type="OrthoDB" id="1969200at2759"/>
<proteinExistence type="predicted"/>
<gene>
    <name evidence="1" type="ORF">FRX31_032595</name>
</gene>
<evidence type="ECO:0000313" key="2">
    <source>
        <dbReference type="Proteomes" id="UP000554482"/>
    </source>
</evidence>